<dbReference type="EMBL" id="RBZU01000018">
    <property type="protein sequence ID" value="RKP45012.1"/>
    <property type="molecule type" value="Genomic_DNA"/>
</dbReference>
<gene>
    <name evidence="2" type="ORF">D7S86_26615</name>
</gene>
<organism evidence="2 3">
    <name type="scientific">Pararobbsia silviterrae</name>
    <dbReference type="NCBI Taxonomy" id="1792498"/>
    <lineage>
        <taxon>Bacteria</taxon>
        <taxon>Pseudomonadati</taxon>
        <taxon>Pseudomonadota</taxon>
        <taxon>Betaproteobacteria</taxon>
        <taxon>Burkholderiales</taxon>
        <taxon>Burkholderiaceae</taxon>
        <taxon>Pararobbsia</taxon>
    </lineage>
</organism>
<dbReference type="AlphaFoldDB" id="A0A494X3T7"/>
<feature type="region of interest" description="Disordered" evidence="1">
    <location>
        <begin position="67"/>
        <end position="86"/>
    </location>
</feature>
<sequence length="86" mass="8565">MSKALGLTLGGGHAQGSMLGGQELGPTLSVRCSASKAQGRAQGLTLGVQGSRPMLIGQGAEAKLGDRTAVDNGHARRPTACAPGRL</sequence>
<feature type="compositionally biased region" description="Gly residues" evidence="1">
    <location>
        <begin position="8"/>
        <end position="20"/>
    </location>
</feature>
<protein>
    <submittedName>
        <fullName evidence="2">Uncharacterized protein</fullName>
    </submittedName>
</protein>
<accession>A0A494X3T7</accession>
<proteinExistence type="predicted"/>
<keyword evidence="3" id="KW-1185">Reference proteome</keyword>
<dbReference type="Proteomes" id="UP000270342">
    <property type="component" value="Unassembled WGS sequence"/>
</dbReference>
<evidence type="ECO:0000313" key="3">
    <source>
        <dbReference type="Proteomes" id="UP000270342"/>
    </source>
</evidence>
<comment type="caution">
    <text evidence="2">The sequence shown here is derived from an EMBL/GenBank/DDBJ whole genome shotgun (WGS) entry which is preliminary data.</text>
</comment>
<evidence type="ECO:0000313" key="2">
    <source>
        <dbReference type="EMBL" id="RKP45012.1"/>
    </source>
</evidence>
<feature type="region of interest" description="Disordered" evidence="1">
    <location>
        <begin position="1"/>
        <end position="20"/>
    </location>
</feature>
<name>A0A494X3T7_9BURK</name>
<reference evidence="2 3" key="1">
    <citation type="submission" date="2018-10" db="EMBL/GenBank/DDBJ databases">
        <title>Robbsia sp. DHC34, isolated from soil.</title>
        <authorList>
            <person name="Gao Z.-H."/>
            <person name="Qiu L.-H."/>
        </authorList>
    </citation>
    <scope>NUCLEOTIDE SEQUENCE [LARGE SCALE GENOMIC DNA]</scope>
    <source>
        <strain evidence="2 3">DHC34</strain>
    </source>
</reference>
<evidence type="ECO:0000256" key="1">
    <source>
        <dbReference type="SAM" id="MobiDB-lite"/>
    </source>
</evidence>